<keyword evidence="2" id="KW-1185">Reference proteome</keyword>
<name>A0A4Z1PXR8_9PEZI</name>
<dbReference type="AlphaFoldDB" id="A0A4Z1PXR8"/>
<accession>A0A4Z1PXR8</accession>
<protein>
    <submittedName>
        <fullName evidence="1">Uncharacterized protein</fullName>
    </submittedName>
</protein>
<proteinExistence type="predicted"/>
<evidence type="ECO:0000313" key="2">
    <source>
        <dbReference type="Proteomes" id="UP000298493"/>
    </source>
</evidence>
<reference evidence="1 2" key="1">
    <citation type="submission" date="2019-04" db="EMBL/GenBank/DDBJ databases">
        <title>High contiguity whole genome sequence and gene annotation resource for two Venturia nashicola isolates.</title>
        <authorList>
            <person name="Prokchorchik M."/>
            <person name="Won K."/>
            <person name="Lee Y."/>
            <person name="Choi E.D."/>
            <person name="Segonzac C."/>
            <person name="Sohn K.H."/>
        </authorList>
    </citation>
    <scope>NUCLEOTIDE SEQUENCE [LARGE SCALE GENOMIC DNA]</scope>
    <source>
        <strain evidence="1 2">PRI2</strain>
    </source>
</reference>
<dbReference type="Proteomes" id="UP000298493">
    <property type="component" value="Unassembled WGS sequence"/>
</dbReference>
<sequence>MITNLHSMIFFFSRFQSNTPQPFPSFNNAKVLIPPLLISTLTAGKSQKYWNSTGIFSNFVSVAETGNVRFFLGVDLDLGLGETRGTPVGKTDGETRVSVSFVVIQSG</sequence>
<organism evidence="1 2">
    <name type="scientific">Venturia nashicola</name>
    <dbReference type="NCBI Taxonomy" id="86259"/>
    <lineage>
        <taxon>Eukaryota</taxon>
        <taxon>Fungi</taxon>
        <taxon>Dikarya</taxon>
        <taxon>Ascomycota</taxon>
        <taxon>Pezizomycotina</taxon>
        <taxon>Dothideomycetes</taxon>
        <taxon>Pleosporomycetidae</taxon>
        <taxon>Venturiales</taxon>
        <taxon>Venturiaceae</taxon>
        <taxon>Venturia</taxon>
    </lineage>
</organism>
<evidence type="ECO:0000313" key="1">
    <source>
        <dbReference type="EMBL" id="TID27972.1"/>
    </source>
</evidence>
<gene>
    <name evidence="1" type="ORF">E6O75_ATG00739</name>
</gene>
<comment type="caution">
    <text evidence="1">The sequence shown here is derived from an EMBL/GenBank/DDBJ whole genome shotgun (WGS) entry which is preliminary data.</text>
</comment>
<dbReference type="EMBL" id="SNSC02000001">
    <property type="protein sequence ID" value="TID27972.1"/>
    <property type="molecule type" value="Genomic_DNA"/>
</dbReference>